<dbReference type="SUPFAM" id="SSF160467">
    <property type="entry name" value="PH0987 N-terminal domain-like"/>
    <property type="match status" value="1"/>
</dbReference>
<evidence type="ECO:0000256" key="3">
    <source>
        <dbReference type="ARBA" id="ARBA00022840"/>
    </source>
</evidence>
<name>A0ABW1VFE5_9MICO</name>
<dbReference type="SMART" id="SM00796">
    <property type="entry name" value="AHS1"/>
    <property type="match status" value="1"/>
</dbReference>
<dbReference type="Gene3D" id="3.30.1360.40">
    <property type="match status" value="1"/>
</dbReference>
<dbReference type="Pfam" id="PF02682">
    <property type="entry name" value="CT_C_D"/>
    <property type="match status" value="1"/>
</dbReference>
<evidence type="ECO:0000259" key="4">
    <source>
        <dbReference type="SMART" id="SM00796"/>
    </source>
</evidence>
<reference evidence="6" key="1">
    <citation type="journal article" date="2019" name="Int. J. Syst. Evol. Microbiol.">
        <title>The Global Catalogue of Microorganisms (GCM) 10K type strain sequencing project: providing services to taxonomists for standard genome sequencing and annotation.</title>
        <authorList>
            <consortium name="The Broad Institute Genomics Platform"/>
            <consortium name="The Broad Institute Genome Sequencing Center for Infectious Disease"/>
            <person name="Wu L."/>
            <person name="Ma J."/>
        </authorList>
    </citation>
    <scope>NUCLEOTIDE SEQUENCE [LARGE SCALE GENOMIC DNA]</scope>
    <source>
        <strain evidence="6">CCUG 43304</strain>
    </source>
</reference>
<accession>A0ABW1VFE5</accession>
<dbReference type="SUPFAM" id="SSF50891">
    <property type="entry name" value="Cyclophilin-like"/>
    <property type="match status" value="1"/>
</dbReference>
<evidence type="ECO:0000256" key="1">
    <source>
        <dbReference type="ARBA" id="ARBA00022741"/>
    </source>
</evidence>
<keyword evidence="3" id="KW-0067">ATP-binding</keyword>
<dbReference type="RefSeq" id="WP_386731888.1">
    <property type="nucleotide sequence ID" value="NZ_JBHSTP010000003.1"/>
</dbReference>
<keyword evidence="1" id="KW-0547">Nucleotide-binding</keyword>
<dbReference type="InterPro" id="IPR003833">
    <property type="entry name" value="CT_C_D"/>
</dbReference>
<keyword evidence="6" id="KW-1185">Reference proteome</keyword>
<keyword evidence="2 5" id="KW-0378">Hydrolase</keyword>
<dbReference type="InterPro" id="IPR010016">
    <property type="entry name" value="PxpB"/>
</dbReference>
<evidence type="ECO:0000256" key="2">
    <source>
        <dbReference type="ARBA" id="ARBA00022801"/>
    </source>
</evidence>
<evidence type="ECO:0000313" key="6">
    <source>
        <dbReference type="Proteomes" id="UP001596306"/>
    </source>
</evidence>
<dbReference type="Proteomes" id="UP001596306">
    <property type="component" value="Unassembled WGS sequence"/>
</dbReference>
<sequence length="222" mass="23036">MTARVLPSGDRAILVECGSLDEVLALGDRLRDSWRDGIVDVVPAARTVLVSVDPARLPLDTARSWLAGLAMDGAGGTAGARAPVPVAPAVARATPAPTVTIEVRYDGEDLDEVAGLLGSSPAEVVALHTGSVWRVAFCGFAPGFAYLVTDHDNLVVPRRGVPRTRVPAGAVGLAGVFSGVYPRESPGGWQLIGRTDAVLWDAASDRPALLAPGTVVRFRSIG</sequence>
<dbReference type="GO" id="GO:0016787">
    <property type="term" value="F:hydrolase activity"/>
    <property type="evidence" value="ECO:0007669"/>
    <property type="project" value="UniProtKB-KW"/>
</dbReference>
<organism evidence="5 6">
    <name type="scientific">Luethyella okanaganae</name>
    <dbReference type="NCBI Taxonomy" id="69372"/>
    <lineage>
        <taxon>Bacteria</taxon>
        <taxon>Bacillati</taxon>
        <taxon>Actinomycetota</taxon>
        <taxon>Actinomycetes</taxon>
        <taxon>Micrococcales</taxon>
        <taxon>Microbacteriaceae</taxon>
        <taxon>Luethyella</taxon>
    </lineage>
</organism>
<protein>
    <submittedName>
        <fullName evidence="5">Allophanate hydrolase subunit 1</fullName>
    </submittedName>
</protein>
<dbReference type="Gene3D" id="2.40.100.10">
    <property type="entry name" value="Cyclophilin-like"/>
    <property type="match status" value="1"/>
</dbReference>
<dbReference type="PANTHER" id="PTHR34698:SF2">
    <property type="entry name" value="5-OXOPROLINASE SUBUNIT B"/>
    <property type="match status" value="1"/>
</dbReference>
<comment type="caution">
    <text evidence="5">The sequence shown here is derived from an EMBL/GenBank/DDBJ whole genome shotgun (WGS) entry which is preliminary data.</text>
</comment>
<dbReference type="EMBL" id="JBHSTP010000003">
    <property type="protein sequence ID" value="MFC6356833.1"/>
    <property type="molecule type" value="Genomic_DNA"/>
</dbReference>
<gene>
    <name evidence="5" type="ORF">ACFQB0_12025</name>
</gene>
<feature type="domain" description="Carboxyltransferase" evidence="4">
    <location>
        <begin position="3"/>
        <end position="210"/>
    </location>
</feature>
<dbReference type="PANTHER" id="PTHR34698">
    <property type="entry name" value="5-OXOPROLINASE SUBUNIT B"/>
    <property type="match status" value="1"/>
</dbReference>
<proteinExistence type="predicted"/>
<dbReference type="InterPro" id="IPR029000">
    <property type="entry name" value="Cyclophilin-like_dom_sf"/>
</dbReference>
<evidence type="ECO:0000313" key="5">
    <source>
        <dbReference type="EMBL" id="MFC6356833.1"/>
    </source>
</evidence>